<reference evidence="3 4" key="1">
    <citation type="submission" date="2020-01" db="EMBL/GenBank/DDBJ databases">
        <title>Polyphasic characterisation and genomic insights into a novel alkali tolerant bacterium VR-M41.</title>
        <authorList>
            <person name="Vemuluri V.R."/>
        </authorList>
    </citation>
    <scope>NUCLEOTIDE SEQUENCE [LARGE SCALE GENOMIC DNA]</scope>
    <source>
        <strain evidence="3 4">VR-M41</strain>
    </source>
</reference>
<evidence type="ECO:0008006" key="5">
    <source>
        <dbReference type="Google" id="ProtNLM"/>
    </source>
</evidence>
<dbReference type="PROSITE" id="PS51257">
    <property type="entry name" value="PROKAR_LIPOPROTEIN"/>
    <property type="match status" value="1"/>
</dbReference>
<proteinExistence type="predicted"/>
<accession>A0ABX0F2N1</accession>
<evidence type="ECO:0000313" key="3">
    <source>
        <dbReference type="EMBL" id="NGZ75166.1"/>
    </source>
</evidence>
<dbReference type="EMBL" id="JAAFGS010000002">
    <property type="protein sequence ID" value="NGZ75166.1"/>
    <property type="molecule type" value="Genomic_DNA"/>
</dbReference>
<keyword evidence="2" id="KW-0732">Signal</keyword>
<keyword evidence="4" id="KW-1185">Reference proteome</keyword>
<sequence length="162" mass="17983">MKKIVFALGIVLLAVGSLAACRPESDVDSPPEVQSANTEAVPAKSEARIDPGVHVDWDAVDSPLWNPGIETKLKAVLDAVIRKDAKTLNEEVKPDSPGAFDYMLEDEYDFRKVTDVRAERNRVLVQVDHDVLMAGSDSVQNGGYYYYFEQDENGQWQLLAID</sequence>
<evidence type="ECO:0000256" key="1">
    <source>
        <dbReference type="SAM" id="MobiDB-lite"/>
    </source>
</evidence>
<feature type="chain" id="PRO_5047346745" description="DUF4829 domain-containing protein" evidence="2">
    <location>
        <begin position="20"/>
        <end position="162"/>
    </location>
</feature>
<feature type="signal peptide" evidence="2">
    <location>
        <begin position="1"/>
        <end position="19"/>
    </location>
</feature>
<evidence type="ECO:0000256" key="2">
    <source>
        <dbReference type="SAM" id="SignalP"/>
    </source>
</evidence>
<evidence type="ECO:0000313" key="4">
    <source>
        <dbReference type="Proteomes" id="UP000800303"/>
    </source>
</evidence>
<protein>
    <recommendedName>
        <fullName evidence="5">DUF4829 domain-containing protein</fullName>
    </recommendedName>
</protein>
<organism evidence="3 4">
    <name type="scientific">Saccharibacillus alkalitolerans</name>
    <dbReference type="NCBI Taxonomy" id="2705290"/>
    <lineage>
        <taxon>Bacteria</taxon>
        <taxon>Bacillati</taxon>
        <taxon>Bacillota</taxon>
        <taxon>Bacilli</taxon>
        <taxon>Bacillales</taxon>
        <taxon>Paenibacillaceae</taxon>
        <taxon>Saccharibacillus</taxon>
    </lineage>
</organism>
<dbReference type="RefSeq" id="WP_166273578.1">
    <property type="nucleotide sequence ID" value="NZ_JAAFGS010000002.1"/>
</dbReference>
<gene>
    <name evidence="3" type="ORF">GYN08_07535</name>
</gene>
<name>A0ABX0F2N1_9BACL</name>
<comment type="caution">
    <text evidence="3">The sequence shown here is derived from an EMBL/GenBank/DDBJ whole genome shotgun (WGS) entry which is preliminary data.</text>
</comment>
<dbReference type="Proteomes" id="UP000800303">
    <property type="component" value="Unassembled WGS sequence"/>
</dbReference>
<feature type="region of interest" description="Disordered" evidence="1">
    <location>
        <begin position="24"/>
        <end position="45"/>
    </location>
</feature>